<dbReference type="GO" id="GO:0046872">
    <property type="term" value="F:metal ion binding"/>
    <property type="evidence" value="ECO:0007669"/>
    <property type="project" value="UniProtKB-KW"/>
</dbReference>
<evidence type="ECO:0000256" key="7">
    <source>
        <dbReference type="ARBA" id="ARBA00022982"/>
    </source>
</evidence>
<dbReference type="PROSITE" id="PS51379">
    <property type="entry name" value="4FE4S_FER_2"/>
    <property type="match status" value="3"/>
</dbReference>
<comment type="cofactor">
    <cofactor evidence="1">
        <name>[4Fe-4S] cluster</name>
        <dbReference type="ChEBI" id="CHEBI:49883"/>
    </cofactor>
</comment>
<gene>
    <name evidence="11" type="primary">dmsB</name>
    <name evidence="11" type="ORF">DDT56_18305</name>
</gene>
<accession>A0A2U1TS11</accession>
<dbReference type="EMBL" id="QDKH01000024">
    <property type="protein sequence ID" value="PWC12193.1"/>
    <property type="molecule type" value="Genomic_DNA"/>
</dbReference>
<comment type="function">
    <text evidence="2">Electron transfer subunit of the terminal reductase during anaerobic growth on various sulfoxide and N-oxide compounds.</text>
</comment>
<evidence type="ECO:0000259" key="10">
    <source>
        <dbReference type="PROSITE" id="PS51379"/>
    </source>
</evidence>
<organism evidence="11 12">
    <name type="scientific">Brenneria corticis</name>
    <dbReference type="NCBI Taxonomy" id="2173106"/>
    <lineage>
        <taxon>Bacteria</taxon>
        <taxon>Pseudomonadati</taxon>
        <taxon>Pseudomonadota</taxon>
        <taxon>Gammaproteobacteria</taxon>
        <taxon>Enterobacterales</taxon>
        <taxon>Pectobacteriaceae</taxon>
        <taxon>Brenneria</taxon>
    </lineage>
</organism>
<dbReference type="InterPro" id="IPR014297">
    <property type="entry name" value="DMSO_DmsB"/>
</dbReference>
<feature type="domain" description="4Fe-4S ferredoxin-type" evidence="10">
    <location>
        <begin position="82"/>
        <end position="111"/>
    </location>
</feature>
<keyword evidence="8" id="KW-0408">Iron</keyword>
<name>A0A2U1TS11_9GAMM</name>
<keyword evidence="9" id="KW-0411">Iron-sulfur</keyword>
<keyword evidence="7" id="KW-0249">Electron transport</keyword>
<sequence length="183" mass="20280">MEQVGFYFNAAACIGCKTCVIACKDKNDLEVGRNYRRVYDFEEGTYPAPRRWHLSIACNHCDSPSCVTHCPTKAMHKREEDGVVVVDHDLCVGCRYCTWACPYEAPQFDEASGMMTKCDTCLSLRAEGGNPACVDACPMRALDFGPIGALREKYGDNADIEGLPESSITRPNLIVSSKMQRGY</sequence>
<dbReference type="AlphaFoldDB" id="A0A2U1TS11"/>
<evidence type="ECO:0000313" key="11">
    <source>
        <dbReference type="EMBL" id="PWC12193.1"/>
    </source>
</evidence>
<evidence type="ECO:0000256" key="6">
    <source>
        <dbReference type="ARBA" id="ARBA00022737"/>
    </source>
</evidence>
<keyword evidence="12" id="KW-1185">Reference proteome</keyword>
<dbReference type="InterPro" id="IPR017900">
    <property type="entry name" value="4Fe4S_Fe_S_CS"/>
</dbReference>
<evidence type="ECO:0000313" key="12">
    <source>
        <dbReference type="Proteomes" id="UP000296159"/>
    </source>
</evidence>
<keyword evidence="5" id="KW-0479">Metal-binding</keyword>
<dbReference type="InterPro" id="IPR017896">
    <property type="entry name" value="4Fe4S_Fe-S-bd"/>
</dbReference>
<dbReference type="Proteomes" id="UP000296159">
    <property type="component" value="Unassembled WGS sequence"/>
</dbReference>
<dbReference type="Gene3D" id="3.30.70.20">
    <property type="match status" value="2"/>
</dbReference>
<evidence type="ECO:0000256" key="3">
    <source>
        <dbReference type="ARBA" id="ARBA00022448"/>
    </source>
</evidence>
<feature type="domain" description="4Fe-4S ferredoxin-type" evidence="10">
    <location>
        <begin position="4"/>
        <end position="34"/>
    </location>
</feature>
<protein>
    <submittedName>
        <fullName evidence="11">Dimethylsulfoxide reductase subunit B</fullName>
    </submittedName>
</protein>
<dbReference type="SUPFAM" id="SSF54862">
    <property type="entry name" value="4Fe-4S ferredoxins"/>
    <property type="match status" value="1"/>
</dbReference>
<evidence type="ECO:0000256" key="2">
    <source>
        <dbReference type="ARBA" id="ARBA00003584"/>
    </source>
</evidence>
<dbReference type="NCBIfam" id="TIGR02951">
    <property type="entry name" value="DMSO_dmsB"/>
    <property type="match status" value="1"/>
</dbReference>
<evidence type="ECO:0000256" key="1">
    <source>
        <dbReference type="ARBA" id="ARBA00001966"/>
    </source>
</evidence>
<dbReference type="FunFam" id="3.30.70.20:FF:000003">
    <property type="entry name" value="Dimethyl sulfoxide reductase subunit B"/>
    <property type="match status" value="1"/>
</dbReference>
<dbReference type="GO" id="GO:0045333">
    <property type="term" value="P:cellular respiration"/>
    <property type="evidence" value="ECO:0007669"/>
    <property type="project" value="UniProtKB-ARBA"/>
</dbReference>
<keyword evidence="3" id="KW-0813">Transport</keyword>
<dbReference type="PROSITE" id="PS00198">
    <property type="entry name" value="4FE4S_FER_1"/>
    <property type="match status" value="1"/>
</dbReference>
<dbReference type="GO" id="GO:0016491">
    <property type="term" value="F:oxidoreductase activity"/>
    <property type="evidence" value="ECO:0007669"/>
    <property type="project" value="UniProtKB-ARBA"/>
</dbReference>
<dbReference type="InterPro" id="IPR050954">
    <property type="entry name" value="ET_IronSulfur_Cluster-Binding"/>
</dbReference>
<proteinExistence type="predicted"/>
<evidence type="ECO:0000256" key="4">
    <source>
        <dbReference type="ARBA" id="ARBA00022485"/>
    </source>
</evidence>
<dbReference type="RefSeq" id="WP_136167841.1">
    <property type="nucleotide sequence ID" value="NZ_KZ819088.1"/>
</dbReference>
<evidence type="ECO:0000256" key="5">
    <source>
        <dbReference type="ARBA" id="ARBA00022723"/>
    </source>
</evidence>
<reference evidence="11 12" key="1">
    <citation type="submission" date="2018-04" db="EMBL/GenBank/DDBJ databases">
        <title>Brenneria corticis sp.nov.</title>
        <authorList>
            <person name="Li Y."/>
        </authorList>
    </citation>
    <scope>NUCLEOTIDE SEQUENCE [LARGE SCALE GENOMIC DNA]</scope>
    <source>
        <strain evidence="11 12">CFCC 11842</strain>
    </source>
</reference>
<evidence type="ECO:0000256" key="9">
    <source>
        <dbReference type="ARBA" id="ARBA00023014"/>
    </source>
</evidence>
<dbReference type="Pfam" id="PF13247">
    <property type="entry name" value="Fer4_11"/>
    <property type="match status" value="1"/>
</dbReference>
<dbReference type="PANTHER" id="PTHR43177">
    <property type="entry name" value="PROTEIN NRFC"/>
    <property type="match status" value="1"/>
</dbReference>
<feature type="domain" description="4Fe-4S ferredoxin-type" evidence="10">
    <location>
        <begin position="47"/>
        <end position="80"/>
    </location>
</feature>
<dbReference type="GO" id="GO:0051539">
    <property type="term" value="F:4 iron, 4 sulfur cluster binding"/>
    <property type="evidence" value="ECO:0007669"/>
    <property type="project" value="UniProtKB-KW"/>
</dbReference>
<dbReference type="CDD" id="cd16371">
    <property type="entry name" value="DMSOR_beta_like"/>
    <property type="match status" value="1"/>
</dbReference>
<comment type="caution">
    <text evidence="11">The sequence shown here is derived from an EMBL/GenBank/DDBJ whole genome shotgun (WGS) entry which is preliminary data.</text>
</comment>
<dbReference type="PANTHER" id="PTHR43177:SF5">
    <property type="entry name" value="ANAEROBIC DIMETHYL SULFOXIDE REDUCTASE CHAIN B-RELATED"/>
    <property type="match status" value="1"/>
</dbReference>
<evidence type="ECO:0000256" key="8">
    <source>
        <dbReference type="ARBA" id="ARBA00023004"/>
    </source>
</evidence>
<keyword evidence="6" id="KW-0677">Repeat</keyword>
<keyword evidence="4" id="KW-0004">4Fe-4S</keyword>